<accession>A0ABD2Q452</accession>
<gene>
    <name evidence="12" type="ORF">Ciccas_007001</name>
</gene>
<evidence type="ECO:0000313" key="13">
    <source>
        <dbReference type="Proteomes" id="UP001626550"/>
    </source>
</evidence>
<evidence type="ECO:0000256" key="6">
    <source>
        <dbReference type="ARBA" id="ARBA00022989"/>
    </source>
</evidence>
<dbReference type="PANTHER" id="PTHR12869">
    <property type="entry name" value="SMALL SEVEN TRANSMEMBRANE DOMAIN-CONTAINING PROTEIN"/>
    <property type="match status" value="1"/>
</dbReference>
<comment type="caution">
    <text evidence="12">The sequence shown here is derived from an EMBL/GenBank/DDBJ whole genome shotgun (WGS) entry which is preliminary data.</text>
</comment>
<evidence type="ECO:0000256" key="7">
    <source>
        <dbReference type="ARBA" id="ARBA00023136"/>
    </source>
</evidence>
<reference evidence="12 13" key="1">
    <citation type="submission" date="2024-11" db="EMBL/GenBank/DDBJ databases">
        <title>Adaptive evolution of stress response genes in parasites aligns with host niche diversity.</title>
        <authorList>
            <person name="Hahn C."/>
            <person name="Resl P."/>
        </authorList>
    </citation>
    <scope>NUCLEOTIDE SEQUENCE [LARGE SCALE GENOMIC DNA]</scope>
    <source>
        <strain evidence="12">EGGRZ-B1_66</strain>
        <tissue evidence="12">Body</tissue>
    </source>
</reference>
<dbReference type="Pfam" id="PF09767">
    <property type="entry name" value="DUF2053"/>
    <property type="match status" value="1"/>
</dbReference>
<evidence type="ECO:0000256" key="3">
    <source>
        <dbReference type="ARBA" id="ARBA00022475"/>
    </source>
</evidence>
<evidence type="ECO:0000256" key="5">
    <source>
        <dbReference type="ARBA" id="ARBA00022824"/>
    </source>
</evidence>
<feature type="transmembrane region" description="Helical" evidence="11">
    <location>
        <begin position="145"/>
        <end position="166"/>
    </location>
</feature>
<dbReference type="EMBL" id="JBJKFK010001017">
    <property type="protein sequence ID" value="KAL3314375.1"/>
    <property type="molecule type" value="Genomic_DNA"/>
</dbReference>
<evidence type="ECO:0000256" key="1">
    <source>
        <dbReference type="ARBA" id="ARBA00004477"/>
    </source>
</evidence>
<evidence type="ECO:0000256" key="9">
    <source>
        <dbReference type="ARBA" id="ARBA00034846"/>
    </source>
</evidence>
<keyword evidence="3" id="KW-1003">Cell membrane</keyword>
<dbReference type="Proteomes" id="UP001626550">
    <property type="component" value="Unassembled WGS sequence"/>
</dbReference>
<dbReference type="GO" id="GO:0005789">
    <property type="term" value="C:endoplasmic reticulum membrane"/>
    <property type="evidence" value="ECO:0007669"/>
    <property type="project" value="UniProtKB-SubCell"/>
</dbReference>
<evidence type="ECO:0000256" key="11">
    <source>
        <dbReference type="SAM" id="Phobius"/>
    </source>
</evidence>
<feature type="transmembrane region" description="Helical" evidence="11">
    <location>
        <begin position="50"/>
        <end position="71"/>
    </location>
</feature>
<comment type="similarity">
    <text evidence="8">Belongs to the TMEM147 family.</text>
</comment>
<evidence type="ECO:0000313" key="12">
    <source>
        <dbReference type="EMBL" id="KAL3314375.1"/>
    </source>
</evidence>
<keyword evidence="7 11" id="KW-0472">Membrane</keyword>
<keyword evidence="5" id="KW-0256">Endoplasmic reticulum</keyword>
<evidence type="ECO:0000256" key="2">
    <source>
        <dbReference type="ARBA" id="ARBA00004651"/>
    </source>
</evidence>
<protein>
    <recommendedName>
        <fullName evidence="9">BOS complex subunit TMEM147</fullName>
    </recommendedName>
    <alternativeName>
        <fullName evidence="10">Transmembrane protein 147</fullName>
    </alternativeName>
</protein>
<evidence type="ECO:0000256" key="8">
    <source>
        <dbReference type="ARBA" id="ARBA00034739"/>
    </source>
</evidence>
<evidence type="ECO:0000256" key="4">
    <source>
        <dbReference type="ARBA" id="ARBA00022692"/>
    </source>
</evidence>
<comment type="subcellular location">
    <subcellularLocation>
        <location evidence="2">Cell membrane</location>
        <topology evidence="2">Multi-pass membrane protein</topology>
    </subcellularLocation>
    <subcellularLocation>
        <location evidence="1">Endoplasmic reticulum membrane</location>
        <topology evidence="1">Multi-pass membrane protein</topology>
    </subcellularLocation>
</comment>
<evidence type="ECO:0000256" key="10">
    <source>
        <dbReference type="ARBA" id="ARBA00034899"/>
    </source>
</evidence>
<keyword evidence="4 11" id="KW-0812">Transmembrane</keyword>
<dbReference type="InterPro" id="IPR019164">
    <property type="entry name" value="TMEM147"/>
</dbReference>
<keyword evidence="6 11" id="KW-1133">Transmembrane helix</keyword>
<dbReference type="GO" id="GO:0005886">
    <property type="term" value="C:plasma membrane"/>
    <property type="evidence" value="ECO:0007669"/>
    <property type="project" value="UniProtKB-SubCell"/>
</dbReference>
<feature type="transmembrane region" description="Helical" evidence="11">
    <location>
        <begin position="83"/>
        <end position="106"/>
    </location>
</feature>
<keyword evidence="13" id="KW-1185">Reference proteome</keyword>
<name>A0ABD2Q452_9PLAT</name>
<proteinExistence type="inferred from homology"/>
<dbReference type="PANTHER" id="PTHR12869:SF0">
    <property type="entry name" value="BOS COMPLEX SUBUNIT TMEM147"/>
    <property type="match status" value="1"/>
</dbReference>
<sequence>MFVSTLIPPSLDPSNTLGSIVHQSIDSLIDLIAITSLLKSSSGNSIQSVIAAALSWSFTSIVLANFIPLWIGTRQLEFSPEFLLLSINANFKLFSILSLFVHLWIAVKTFPKVHFLVLLPLIVSLGHNHMHTILEFKTNDMMMEYGAKFLFSLVLCLAALFNYLLFSSSKQDSVSASKFK</sequence>
<dbReference type="AlphaFoldDB" id="A0ABD2Q452"/>
<organism evidence="12 13">
    <name type="scientific">Cichlidogyrus casuarinus</name>
    <dbReference type="NCBI Taxonomy" id="1844966"/>
    <lineage>
        <taxon>Eukaryota</taxon>
        <taxon>Metazoa</taxon>
        <taxon>Spiralia</taxon>
        <taxon>Lophotrochozoa</taxon>
        <taxon>Platyhelminthes</taxon>
        <taxon>Monogenea</taxon>
        <taxon>Monopisthocotylea</taxon>
        <taxon>Dactylogyridea</taxon>
        <taxon>Ancyrocephalidae</taxon>
        <taxon>Cichlidogyrus</taxon>
    </lineage>
</organism>